<dbReference type="Gene3D" id="3.40.50.720">
    <property type="entry name" value="NAD(P)-binding Rossmann-like Domain"/>
    <property type="match status" value="1"/>
</dbReference>
<dbReference type="InterPro" id="IPR036291">
    <property type="entry name" value="NAD(P)-bd_dom_sf"/>
</dbReference>
<gene>
    <name evidence="3" type="ORF">J07HQW2_02176</name>
</gene>
<dbReference type="HOGENOM" id="CLU_007383_1_7_2"/>
<dbReference type="eggNOG" id="arCOG01369">
    <property type="taxonomic scope" value="Archaea"/>
</dbReference>
<evidence type="ECO:0000313" key="4">
    <source>
        <dbReference type="Proteomes" id="UP000030710"/>
    </source>
</evidence>
<dbReference type="AlphaFoldDB" id="U1PTK5"/>
<dbReference type="PANTHER" id="PTHR43000">
    <property type="entry name" value="DTDP-D-GLUCOSE 4,6-DEHYDRATASE-RELATED"/>
    <property type="match status" value="1"/>
</dbReference>
<organism evidence="3 4">
    <name type="scientific">Haloquadratum walsbyi J07HQW2</name>
    <dbReference type="NCBI Taxonomy" id="1238425"/>
    <lineage>
        <taxon>Archaea</taxon>
        <taxon>Methanobacteriati</taxon>
        <taxon>Methanobacteriota</taxon>
        <taxon>Stenosarchaea group</taxon>
        <taxon>Halobacteria</taxon>
        <taxon>Halobacteriales</taxon>
        <taxon>Haloferacaceae</taxon>
        <taxon>Haloquadratum</taxon>
    </lineage>
</organism>
<evidence type="ECO:0000313" key="3">
    <source>
        <dbReference type="EMBL" id="ERG95716.1"/>
    </source>
</evidence>
<feature type="domain" description="NAD-dependent epimerase/dehydratase" evidence="2">
    <location>
        <begin position="5"/>
        <end position="235"/>
    </location>
</feature>
<name>U1PTK5_9EURY</name>
<dbReference type="EMBL" id="KE356561">
    <property type="protein sequence ID" value="ERG95716.1"/>
    <property type="molecule type" value="Genomic_DNA"/>
</dbReference>
<reference evidence="3 4" key="1">
    <citation type="journal article" date="2013" name="PLoS ONE">
        <title>Assembly-driven community genomics of a hypersaline microbial ecosystem.</title>
        <authorList>
            <person name="Podell S."/>
            <person name="Ugalde J.A."/>
            <person name="Narasingarao P."/>
            <person name="Banfield J.F."/>
            <person name="Heidelberg K.B."/>
            <person name="Allen E.E."/>
        </authorList>
    </citation>
    <scope>NUCLEOTIDE SEQUENCE [LARGE SCALE GENOMIC DNA]</scope>
    <source>
        <strain evidence="4">J07HQW2</strain>
    </source>
</reference>
<dbReference type="RefSeq" id="WP_021055189.1">
    <property type="nucleotide sequence ID" value="NZ_KE356561.1"/>
</dbReference>
<dbReference type="SUPFAM" id="SSF51735">
    <property type="entry name" value="NAD(P)-binding Rossmann-fold domains"/>
    <property type="match status" value="1"/>
</dbReference>
<protein>
    <submittedName>
        <fullName evidence="3">Nucleoside-diphosphate-sugar epimerase</fullName>
    </submittedName>
</protein>
<evidence type="ECO:0000259" key="2">
    <source>
        <dbReference type="Pfam" id="PF01370"/>
    </source>
</evidence>
<dbReference type="Pfam" id="PF01370">
    <property type="entry name" value="Epimerase"/>
    <property type="match status" value="1"/>
</dbReference>
<sequence>MTERIVVTGGAGFIGSHLVERLASDTTEILVLDTEANGDRSLLDIDPQFESVDIRDQALESILTEFDPDTIYHLAALHYIPYCNANPEEAFEVNVMGTRNILNVARQLDSLSNIVFASTAAVYPPRDEANHESTTTGPMDIYGRTKLIGEDLCRLFAQETNVSITAARLFNVYGPNETNEHLIPAILQQVRAGRRDIELGNLSPKRDFIHVDDAARALECLGTQFKGTFEPYNIGTGDPYSVREVVEETSAALDESITITQDDDRTRESDRPHLEADVSKLTTDFAWEPHVNFREGLRELLTQNREVLVT</sequence>
<dbReference type="STRING" id="1238425.J07HQW2_02176"/>
<proteinExistence type="inferred from homology"/>
<dbReference type="InterPro" id="IPR001509">
    <property type="entry name" value="Epimerase_deHydtase"/>
</dbReference>
<comment type="similarity">
    <text evidence="1">Belongs to the NAD(P)-dependent epimerase/dehydratase family.</text>
</comment>
<dbReference type="Proteomes" id="UP000030710">
    <property type="component" value="Unassembled WGS sequence"/>
</dbReference>
<evidence type="ECO:0000256" key="1">
    <source>
        <dbReference type="ARBA" id="ARBA00007637"/>
    </source>
</evidence>
<accession>U1PTK5</accession>